<comment type="caution">
    <text evidence="2">The sequence shown here is derived from an EMBL/GenBank/DDBJ whole genome shotgun (WGS) entry which is preliminary data.</text>
</comment>
<dbReference type="InterPro" id="IPR014848">
    <property type="entry name" value="Rgp1"/>
</dbReference>
<gene>
    <name evidence="2" type="ORF">HMN09_01075100</name>
</gene>
<feature type="compositionally biased region" description="Gly residues" evidence="1">
    <location>
        <begin position="374"/>
        <end position="383"/>
    </location>
</feature>
<proteinExistence type="predicted"/>
<feature type="compositionally biased region" description="Low complexity" evidence="1">
    <location>
        <begin position="328"/>
        <end position="339"/>
    </location>
</feature>
<dbReference type="AlphaFoldDB" id="A0A8H6SCZ6"/>
<name>A0A8H6SCZ6_MYCCL</name>
<dbReference type="Proteomes" id="UP000613580">
    <property type="component" value="Unassembled WGS sequence"/>
</dbReference>
<sequence length="898" mass="95247">MENIIDLDTGVRVVVRPHQSSYFAGEPFSVTVTFSNTRSADRAPAPATPQKHQHKRNAHSISSAPISRPPTSPGTPRTPRQQMIPPAVVVRDTPNGVPTRRGLIGRTPQSPVPEQSAPDSLPALVEQRRKKMLAKSLSVSIAPLDLDVLPAPKSAGQLEREKSPISPPPQIPAVISRRSDVLALGASHPHARKHSVMDGVVQPQLEVVNGPSPLSPSTSALDPIAESSSSPKSRPPPPPSPRRTHASTRSVSYPHSYNNPGIGLGLPGSPRIPFATAPNSELLLYAYVALSGRVVLAPVGKSEPALPALRNALLRPRTRGGGSLTLQASSSVSPVPSTATRRHQRSSSFSAGLRALGTGIGLLRSTSSDSEISAGGGGGGGWAGNDDPETPLPTLDVPPEMLGVDVRLAPGEERSYTYTIALPAHLPPTFRGRTMRFSYELVVGVCRASGGSKTDAGISRIMKVPIRVYSHVSVTRPPRPYDLLWPVARRIPSDEGVPKPTVRENAVSKTPRLPGALKSSESVADLERYAERLGTDEENVDGGAEPVFIEEGTSGLTGCREAVEVMTRNLKKVSYDITKDGVTVAVLTFPKSAFRLGETVNGVVEINWREGRGRVLQLTALLEAHEALPTCLAPPPSNAGTARYLRRVHAEHHARFVLGTLRLGFSLDIPSDGSPAFNIISSPAPSPDGISPFLAPNSTPGGLEWKVRLCLLVGVADAEADTGTEGVQFKGLVRDGTRDESGGRGVGAWGNSWRAPERLVVMQRVPPPPVSPVSPLQKSGSSNSWTAFLSASLLGTSDEPEYHDGDAFTDDGEHENESTTTTTHTNTSRSNPDLTEEDKAPYDGVKSNPAGGVGVGVRYGGKDDSWGDVKVEMVECVVPLSVWAGNTAFRAGDVVFDV</sequence>
<dbReference type="PANTHER" id="PTHR12507">
    <property type="entry name" value="REDUCED GROWTH PHENOTYPE 1 RGP1, YEAST -RELATED"/>
    <property type="match status" value="1"/>
</dbReference>
<feature type="compositionally biased region" description="Low complexity" evidence="1">
    <location>
        <begin position="818"/>
        <end position="828"/>
    </location>
</feature>
<evidence type="ECO:0000313" key="2">
    <source>
        <dbReference type="EMBL" id="KAF7296663.1"/>
    </source>
</evidence>
<organism evidence="2 3">
    <name type="scientific">Mycena chlorophos</name>
    <name type="common">Agaric fungus</name>
    <name type="synonym">Agaricus chlorophos</name>
    <dbReference type="NCBI Taxonomy" id="658473"/>
    <lineage>
        <taxon>Eukaryota</taxon>
        <taxon>Fungi</taxon>
        <taxon>Dikarya</taxon>
        <taxon>Basidiomycota</taxon>
        <taxon>Agaricomycotina</taxon>
        <taxon>Agaricomycetes</taxon>
        <taxon>Agaricomycetidae</taxon>
        <taxon>Agaricales</taxon>
        <taxon>Marasmiineae</taxon>
        <taxon>Mycenaceae</taxon>
        <taxon>Mycena</taxon>
    </lineage>
</organism>
<evidence type="ECO:0008006" key="4">
    <source>
        <dbReference type="Google" id="ProtNLM"/>
    </source>
</evidence>
<feature type="region of interest" description="Disordered" evidence="1">
    <location>
        <begin position="796"/>
        <end position="853"/>
    </location>
</feature>
<dbReference type="Pfam" id="PF08737">
    <property type="entry name" value="Rgp1"/>
    <property type="match status" value="1"/>
</dbReference>
<dbReference type="EMBL" id="JACAZE010000016">
    <property type="protein sequence ID" value="KAF7296663.1"/>
    <property type="molecule type" value="Genomic_DNA"/>
</dbReference>
<evidence type="ECO:0000313" key="3">
    <source>
        <dbReference type="Proteomes" id="UP000613580"/>
    </source>
</evidence>
<feature type="region of interest" description="Disordered" evidence="1">
    <location>
        <begin position="206"/>
        <end position="255"/>
    </location>
</feature>
<dbReference type="OrthoDB" id="1918at2759"/>
<feature type="region of interest" description="Disordered" evidence="1">
    <location>
        <begin position="39"/>
        <end position="121"/>
    </location>
</feature>
<protein>
    <recommendedName>
        <fullName evidence="4">Rgp1-domain-containing protein</fullName>
    </recommendedName>
</protein>
<accession>A0A8H6SCZ6</accession>
<keyword evidence="3" id="KW-1185">Reference proteome</keyword>
<feature type="region of interest" description="Disordered" evidence="1">
    <location>
        <begin position="367"/>
        <end position="398"/>
    </location>
</feature>
<feature type="region of interest" description="Disordered" evidence="1">
    <location>
        <begin position="320"/>
        <end position="348"/>
    </location>
</feature>
<reference evidence="2" key="1">
    <citation type="submission" date="2020-05" db="EMBL/GenBank/DDBJ databases">
        <title>Mycena genomes resolve the evolution of fungal bioluminescence.</title>
        <authorList>
            <person name="Tsai I.J."/>
        </authorList>
    </citation>
    <scope>NUCLEOTIDE SEQUENCE</scope>
    <source>
        <strain evidence="2">110903Hualien_Pintung</strain>
    </source>
</reference>
<evidence type="ECO:0000256" key="1">
    <source>
        <dbReference type="SAM" id="MobiDB-lite"/>
    </source>
</evidence>